<evidence type="ECO:0000256" key="1">
    <source>
        <dbReference type="SAM" id="SignalP"/>
    </source>
</evidence>
<dbReference type="Proteomes" id="UP000198287">
    <property type="component" value="Unassembled WGS sequence"/>
</dbReference>
<reference evidence="2 3" key="1">
    <citation type="submission" date="2015-12" db="EMBL/GenBank/DDBJ databases">
        <title>The genome of Folsomia candida.</title>
        <authorList>
            <person name="Faddeeva A."/>
            <person name="Derks M.F."/>
            <person name="Anvar Y."/>
            <person name="Smit S."/>
            <person name="Van Straalen N."/>
            <person name="Roelofs D."/>
        </authorList>
    </citation>
    <scope>NUCLEOTIDE SEQUENCE [LARGE SCALE GENOMIC DNA]</scope>
    <source>
        <strain evidence="2 3">VU population</strain>
        <tissue evidence="2">Whole body</tissue>
    </source>
</reference>
<dbReference type="AlphaFoldDB" id="A0A226DSS8"/>
<keyword evidence="1" id="KW-0732">Signal</keyword>
<protein>
    <submittedName>
        <fullName evidence="2">Uncharacterized protein</fullName>
    </submittedName>
</protein>
<gene>
    <name evidence="2" type="ORF">Fcan01_16928</name>
</gene>
<keyword evidence="3" id="KW-1185">Reference proteome</keyword>
<evidence type="ECO:0000313" key="2">
    <source>
        <dbReference type="EMBL" id="OXA48130.1"/>
    </source>
</evidence>
<accession>A0A226DSS8</accession>
<organism evidence="2 3">
    <name type="scientific">Folsomia candida</name>
    <name type="common">Springtail</name>
    <dbReference type="NCBI Taxonomy" id="158441"/>
    <lineage>
        <taxon>Eukaryota</taxon>
        <taxon>Metazoa</taxon>
        <taxon>Ecdysozoa</taxon>
        <taxon>Arthropoda</taxon>
        <taxon>Hexapoda</taxon>
        <taxon>Collembola</taxon>
        <taxon>Entomobryomorpha</taxon>
        <taxon>Isotomoidea</taxon>
        <taxon>Isotomidae</taxon>
        <taxon>Proisotominae</taxon>
        <taxon>Folsomia</taxon>
    </lineage>
</organism>
<dbReference type="EMBL" id="LNIX01000012">
    <property type="protein sequence ID" value="OXA48130.1"/>
    <property type="molecule type" value="Genomic_DNA"/>
</dbReference>
<feature type="chain" id="PRO_5012736831" evidence="1">
    <location>
        <begin position="24"/>
        <end position="238"/>
    </location>
</feature>
<sequence length="238" mass="26363">MSSRTSFLSFLLFLISTKSLSTGTVLTAMILGTRLPYPNNCTRPYHLPGEDVITLFGSCREYPNENKDILRFRMSTDTIEKVGELPDNTNRGTVQPGSVGYIYYLGGSNNLIYRYHPGPNTTETGGVFPFNLRDSTSISLNVTDDEVIIFGGYGIPNAVYALNLATLTVQYEATLPINILEATSVRVGDYAFIFDSGASKDNRQAISTGNSGQFEKFHNRACRTADPSRFFVETFLRL</sequence>
<proteinExistence type="predicted"/>
<feature type="signal peptide" evidence="1">
    <location>
        <begin position="1"/>
        <end position="23"/>
    </location>
</feature>
<comment type="caution">
    <text evidence="2">The sequence shown here is derived from an EMBL/GenBank/DDBJ whole genome shotgun (WGS) entry which is preliminary data.</text>
</comment>
<evidence type="ECO:0000313" key="3">
    <source>
        <dbReference type="Proteomes" id="UP000198287"/>
    </source>
</evidence>
<dbReference type="SUPFAM" id="SSF117281">
    <property type="entry name" value="Kelch motif"/>
    <property type="match status" value="1"/>
</dbReference>
<name>A0A226DSS8_FOLCA</name>
<dbReference type="Gene3D" id="2.120.10.80">
    <property type="entry name" value="Kelch-type beta propeller"/>
    <property type="match status" value="1"/>
</dbReference>
<dbReference type="InterPro" id="IPR015915">
    <property type="entry name" value="Kelch-typ_b-propeller"/>
</dbReference>